<dbReference type="SUPFAM" id="SSF53474">
    <property type="entry name" value="alpha/beta-Hydrolases"/>
    <property type="match status" value="1"/>
</dbReference>
<dbReference type="InterPro" id="IPR051049">
    <property type="entry name" value="Dienelactone_hydrolase-like"/>
</dbReference>
<dbReference type="PANTHER" id="PTHR46623">
    <property type="entry name" value="CARBOXYMETHYLENEBUTENOLIDASE-RELATED"/>
    <property type="match status" value="1"/>
</dbReference>
<accession>A0ABQ2G9N5</accession>
<keyword evidence="2" id="KW-0378">Hydrolase</keyword>
<comment type="caution">
    <text evidence="2">The sequence shown here is derived from an EMBL/GenBank/DDBJ whole genome shotgun (WGS) entry which is preliminary data.</text>
</comment>
<dbReference type="Gene3D" id="3.40.50.1820">
    <property type="entry name" value="alpha/beta hydrolase"/>
    <property type="match status" value="1"/>
</dbReference>
<protein>
    <submittedName>
        <fullName evidence="2">Dienelactone hydrolase</fullName>
    </submittedName>
</protein>
<dbReference type="Pfam" id="PF01738">
    <property type="entry name" value="DLH"/>
    <property type="match status" value="1"/>
</dbReference>
<evidence type="ECO:0000259" key="1">
    <source>
        <dbReference type="Pfam" id="PF01738"/>
    </source>
</evidence>
<dbReference type="Proteomes" id="UP000639973">
    <property type="component" value="Unassembled WGS sequence"/>
</dbReference>
<dbReference type="InterPro" id="IPR002925">
    <property type="entry name" value="Dienelactn_hydro"/>
</dbReference>
<keyword evidence="3" id="KW-1185">Reference proteome</keyword>
<evidence type="ECO:0000313" key="3">
    <source>
        <dbReference type="Proteomes" id="UP000639973"/>
    </source>
</evidence>
<evidence type="ECO:0000313" key="2">
    <source>
        <dbReference type="EMBL" id="GGL82531.1"/>
    </source>
</evidence>
<dbReference type="RefSeq" id="WP_188971545.1">
    <property type="nucleotide sequence ID" value="NZ_BMOL01000008.1"/>
</dbReference>
<gene>
    <name evidence="2" type="ORF">GCM10010840_20320</name>
</gene>
<sequence>MSELLLFHHAQGLTSGVVAFADALREAGHTVHTPDLYHGKTFDTLDDGIAYARQLGFGNIAQSGVDAARNLSTALVYAGFSLGVSPAQQLAQTRPGARGALLFHGCLPVSEFGASWPSAVPVQVHAMDHDPFFEEDAGAAQALVKDAPLGELFLYRGDQHLFTDRSLSSYDEAATSLLMRRVLEFLKRN</sequence>
<feature type="domain" description="Dienelactone hydrolase" evidence="1">
    <location>
        <begin position="5"/>
        <end position="188"/>
    </location>
</feature>
<name>A0ABQ2G9N5_9DEIO</name>
<dbReference type="EMBL" id="BMOL01000008">
    <property type="protein sequence ID" value="GGL82531.1"/>
    <property type="molecule type" value="Genomic_DNA"/>
</dbReference>
<dbReference type="PANTHER" id="PTHR46623:SF6">
    <property type="entry name" value="ALPHA_BETA-HYDROLASES SUPERFAMILY PROTEIN"/>
    <property type="match status" value="1"/>
</dbReference>
<reference evidence="3" key="1">
    <citation type="journal article" date="2019" name="Int. J. Syst. Evol. Microbiol.">
        <title>The Global Catalogue of Microorganisms (GCM) 10K type strain sequencing project: providing services to taxonomists for standard genome sequencing and annotation.</title>
        <authorList>
            <consortium name="The Broad Institute Genomics Platform"/>
            <consortium name="The Broad Institute Genome Sequencing Center for Infectious Disease"/>
            <person name="Wu L."/>
            <person name="Ma J."/>
        </authorList>
    </citation>
    <scope>NUCLEOTIDE SEQUENCE [LARGE SCALE GENOMIC DNA]</scope>
    <source>
        <strain evidence="3">JCM 15442</strain>
    </source>
</reference>
<organism evidence="2 3">
    <name type="scientific">Deinococcus aerolatus</name>
    <dbReference type="NCBI Taxonomy" id="522487"/>
    <lineage>
        <taxon>Bacteria</taxon>
        <taxon>Thermotogati</taxon>
        <taxon>Deinococcota</taxon>
        <taxon>Deinococci</taxon>
        <taxon>Deinococcales</taxon>
        <taxon>Deinococcaceae</taxon>
        <taxon>Deinococcus</taxon>
    </lineage>
</organism>
<proteinExistence type="predicted"/>
<dbReference type="InterPro" id="IPR029058">
    <property type="entry name" value="AB_hydrolase_fold"/>
</dbReference>
<dbReference type="GO" id="GO:0016787">
    <property type="term" value="F:hydrolase activity"/>
    <property type="evidence" value="ECO:0007669"/>
    <property type="project" value="UniProtKB-KW"/>
</dbReference>